<name>A0ABQ3EQP7_9ACTN</name>
<protein>
    <submittedName>
        <fullName evidence="1">Uncharacterized protein</fullName>
    </submittedName>
</protein>
<reference evidence="2" key="1">
    <citation type="journal article" date="2019" name="Int. J. Syst. Evol. Microbiol.">
        <title>The Global Catalogue of Microorganisms (GCM) 10K type strain sequencing project: providing services to taxonomists for standard genome sequencing and annotation.</title>
        <authorList>
            <consortium name="The Broad Institute Genomics Platform"/>
            <consortium name="The Broad Institute Genome Sequencing Center for Infectious Disease"/>
            <person name="Wu L."/>
            <person name="Ma J."/>
        </authorList>
    </citation>
    <scope>NUCLEOTIDE SEQUENCE [LARGE SCALE GENOMIC DNA]</scope>
    <source>
        <strain evidence="2">JCM 4738</strain>
    </source>
</reference>
<gene>
    <name evidence="1" type="ORF">GCM10010347_22980</name>
</gene>
<organism evidence="1 2">
    <name type="scientific">Streptomyces cirratus</name>
    <dbReference type="NCBI Taxonomy" id="68187"/>
    <lineage>
        <taxon>Bacteria</taxon>
        <taxon>Bacillati</taxon>
        <taxon>Actinomycetota</taxon>
        <taxon>Actinomycetes</taxon>
        <taxon>Kitasatosporales</taxon>
        <taxon>Streptomycetaceae</taxon>
        <taxon>Streptomyces</taxon>
    </lineage>
</organism>
<proteinExistence type="predicted"/>
<sequence length="314" mass="30885">MSTVENKTNGETAFHGVSTGDTTAVYGQGGAVGVRGDGATWHGVVGISASANAAGVSGSNTDGGPGVIGESSKWMGVYGKTDSTTGGAGVMGEGVAGGPGVIGKSQHWHGVYGETSSPAATGAAGVWGDNKADGSGVVGQSVNGAGIFATSKHGPAAVFQGKTVVQGDLEVSGDIRLLGGDLAELFETRPAAAASEPGTLMCLDEDGRVAPSDREYDKKAIGIVAGAGAYRPGLILDAGCGEDVRPIAMIGKVYCQVDASFAAIEVGDLLTSSPTVGHAMKATDPSRALGAVVGKALAPMADGTGLLPIVVTLQ</sequence>
<evidence type="ECO:0000313" key="2">
    <source>
        <dbReference type="Proteomes" id="UP000642673"/>
    </source>
</evidence>
<dbReference type="Proteomes" id="UP000642673">
    <property type="component" value="Unassembled WGS sequence"/>
</dbReference>
<keyword evidence="2" id="KW-1185">Reference proteome</keyword>
<dbReference type="EMBL" id="BMVP01000003">
    <property type="protein sequence ID" value="GHB52478.1"/>
    <property type="molecule type" value="Genomic_DNA"/>
</dbReference>
<dbReference type="RefSeq" id="WP_190183949.1">
    <property type="nucleotide sequence ID" value="NZ_BMVP01000003.1"/>
</dbReference>
<evidence type="ECO:0000313" key="1">
    <source>
        <dbReference type="EMBL" id="GHB52478.1"/>
    </source>
</evidence>
<accession>A0ABQ3EQP7</accession>
<comment type="caution">
    <text evidence="1">The sequence shown here is derived from an EMBL/GenBank/DDBJ whole genome shotgun (WGS) entry which is preliminary data.</text>
</comment>